<evidence type="ECO:0000313" key="3">
    <source>
        <dbReference type="Proteomes" id="UP001206236"/>
    </source>
</evidence>
<dbReference type="SUPFAM" id="SSF52540">
    <property type="entry name" value="P-loop containing nucleoside triphosphate hydrolases"/>
    <property type="match status" value="1"/>
</dbReference>
<evidence type="ECO:0000259" key="1">
    <source>
        <dbReference type="Pfam" id="PF13175"/>
    </source>
</evidence>
<evidence type="ECO:0000313" key="2">
    <source>
        <dbReference type="EMBL" id="MCQ5153629.1"/>
    </source>
</evidence>
<dbReference type="PANTHER" id="PTHR43581">
    <property type="entry name" value="ATP/GTP PHOSPHATASE"/>
    <property type="match status" value="1"/>
</dbReference>
<dbReference type="PANTHER" id="PTHR43581:SF4">
    <property type="entry name" value="ATP_GTP PHOSPHATASE"/>
    <property type="match status" value="1"/>
</dbReference>
<dbReference type="InterPro" id="IPR041685">
    <property type="entry name" value="AAA_GajA/Old/RecF-like"/>
</dbReference>
<proteinExistence type="predicted"/>
<gene>
    <name evidence="2" type="ORF">NE632_09975</name>
</gene>
<dbReference type="InterPro" id="IPR051396">
    <property type="entry name" value="Bact_Antivir_Def_Nuclease"/>
</dbReference>
<dbReference type="Proteomes" id="UP001206236">
    <property type="component" value="Unassembled WGS sequence"/>
</dbReference>
<dbReference type="InterPro" id="IPR027417">
    <property type="entry name" value="P-loop_NTPase"/>
</dbReference>
<dbReference type="Pfam" id="PF13175">
    <property type="entry name" value="AAA_15"/>
    <property type="match status" value="1"/>
</dbReference>
<dbReference type="AlphaFoldDB" id="A0AAW5KJ74"/>
<organism evidence="2 3">
    <name type="scientific">Ruminococcus bicirculans</name>
    <name type="common">ex Wegman et al. 2014</name>
    <dbReference type="NCBI Taxonomy" id="1160721"/>
    <lineage>
        <taxon>Bacteria</taxon>
        <taxon>Bacillati</taxon>
        <taxon>Bacillota</taxon>
        <taxon>Clostridia</taxon>
        <taxon>Eubacteriales</taxon>
        <taxon>Oscillospiraceae</taxon>
        <taxon>Ruminococcus</taxon>
    </lineage>
</organism>
<dbReference type="RefSeq" id="WP_256322256.1">
    <property type="nucleotide sequence ID" value="NZ_JANGCN010000022.1"/>
</dbReference>
<dbReference type="Gene3D" id="3.40.50.300">
    <property type="entry name" value="P-loop containing nucleotide triphosphate hydrolases"/>
    <property type="match status" value="2"/>
</dbReference>
<feature type="domain" description="Endonuclease GajA/Old nuclease/RecF-like AAA" evidence="1">
    <location>
        <begin position="55"/>
        <end position="522"/>
    </location>
</feature>
<protein>
    <submittedName>
        <fullName evidence="2">AAA family ATPase</fullName>
    </submittedName>
</protein>
<sequence length="628" mass="74361">MELLYLWINNCKSCIIGQEMNFSPLYKFHVDNKSKPSTLNYCKADIPINIMQKGNISNITALIGSNGSGKTTLLSYIAYNSCLAKMLAQEGYERFEENQYEKEKSIYVFYDNDEFFVYHNLGSELMCKDFPDDKCKIYNNKDTNLNRVMIYNLRQQMIVYLTNSTYVREDFSRYSRSENTYNINLHPRSLNLVARRFYDSLFGIKEFDRATIDTPGFASIIKSQKSERTFQELLDVLYYNYLLKNNCDEYLGKFKDEIYVSFENILKLCDDTYHNDIERINISKRKIDDESTTHLVFQTSRIYYDKSLIFFEKYNKETLEQSRRKNPANVLYLNLLFEIFYYEDSFVLPDINFEEDIYSQLFAAVEKYDQYNTFLEDIKKIDDVLSEYNTYENIMDNPDDLACKYCKVINKANPKFYNFIEEIFIDGNSYVLRYIRIQNLNMSSGERAMQNMFSWLVLIPQLDHIMSIDRKTYTSKLLLIDEIDLYSHPEWQRRTIEQLILTIINIETMPVQIIVSSHSPVILSDFPRDNIIYLKKPNDQKTSVIDSSSDHNQSFGANIYTLFNDAFFMSNGVVGEFAKNKILEVYKELTNEDALTKEKSYYQYFIDQIGNDIIRNEMRKLLKRKLGR</sequence>
<reference evidence="2" key="1">
    <citation type="submission" date="2022-06" db="EMBL/GenBank/DDBJ databases">
        <title>Isolation of gut microbiota from human fecal samples.</title>
        <authorList>
            <person name="Pamer E.G."/>
            <person name="Barat B."/>
            <person name="Waligurski E."/>
            <person name="Medina S."/>
            <person name="Paddock L."/>
            <person name="Mostad J."/>
        </authorList>
    </citation>
    <scope>NUCLEOTIDE SEQUENCE</scope>
    <source>
        <strain evidence="2">DFI.5.57</strain>
    </source>
</reference>
<accession>A0AAW5KJ74</accession>
<dbReference type="EMBL" id="JANGCN010000022">
    <property type="protein sequence ID" value="MCQ5153629.1"/>
    <property type="molecule type" value="Genomic_DNA"/>
</dbReference>
<comment type="caution">
    <text evidence="2">The sequence shown here is derived from an EMBL/GenBank/DDBJ whole genome shotgun (WGS) entry which is preliminary data.</text>
</comment>
<name>A0AAW5KJ74_9FIRM</name>